<feature type="transmembrane region" description="Helical" evidence="1">
    <location>
        <begin position="424"/>
        <end position="448"/>
    </location>
</feature>
<comment type="caution">
    <text evidence="2">The sequence shown here is derived from an EMBL/GenBank/DDBJ whole genome shotgun (WGS) entry which is preliminary data.</text>
</comment>
<feature type="transmembrane region" description="Helical" evidence="1">
    <location>
        <begin position="12"/>
        <end position="31"/>
    </location>
</feature>
<dbReference type="Gene3D" id="3.30.70.1320">
    <property type="entry name" value="Multidrug efflux transporter AcrB pore domain like"/>
    <property type="match status" value="1"/>
</dbReference>
<evidence type="ECO:0000313" key="2">
    <source>
        <dbReference type="EMBL" id="TNH38745.1"/>
    </source>
</evidence>
<feature type="transmembrane region" description="Helical" evidence="1">
    <location>
        <begin position="925"/>
        <end position="949"/>
    </location>
</feature>
<feature type="transmembrane region" description="Helical" evidence="1">
    <location>
        <begin position="460"/>
        <end position="479"/>
    </location>
</feature>
<keyword evidence="3" id="KW-1185">Reference proteome</keyword>
<dbReference type="SUPFAM" id="SSF82714">
    <property type="entry name" value="Multidrug efflux transporter AcrB TolC docking domain, DN and DC subdomains"/>
    <property type="match status" value="2"/>
</dbReference>
<dbReference type="Gene3D" id="3.30.70.1440">
    <property type="entry name" value="Multidrug efflux transporter AcrB pore domain"/>
    <property type="match status" value="1"/>
</dbReference>
<dbReference type="SUPFAM" id="SSF82693">
    <property type="entry name" value="Multidrug efflux transporter AcrB pore domain, PN1, PN2, PC1 and PC2 subdomains"/>
    <property type="match status" value="1"/>
</dbReference>
<protein>
    <submittedName>
        <fullName evidence="2">Efflux RND transporter permease subunit</fullName>
    </submittedName>
</protein>
<reference evidence="2 3" key="1">
    <citation type="submission" date="2019-06" db="EMBL/GenBank/DDBJ databases">
        <authorList>
            <person name="Li J."/>
        </authorList>
    </citation>
    <scope>NUCLEOTIDE SEQUENCE [LARGE SCALE GENOMIC DNA]</scope>
    <source>
        <strain evidence="2 3">CGMCC 1.8012</strain>
    </source>
</reference>
<dbReference type="SUPFAM" id="SSF82866">
    <property type="entry name" value="Multidrug efflux transporter AcrB transmembrane domain"/>
    <property type="match status" value="2"/>
</dbReference>
<dbReference type="AlphaFoldDB" id="A0A5C4R4B0"/>
<sequence length="1116" mass="117573">MDRRPGLIGTFVRHATLANLLLAVMVVAGLYSAPRLRAQFFPDTVVQQIQVAVRWDGAGADDVDRSVVGVLEPALIAVEGVSLTESQSSQGSARITLEFEPGWDMSRATGEVEAAIAAAGDLPEGAEDPEVTRRAWRDAVTDVVISGPVGLDQLGRIADDLTNRLYARGVTRLSVTGLSAPETLVQLRMADLVQHDITLDQIAATIAAAAAPTPAGDVASGISRVRTGAETRTPEQVSALVLTALPDGTQLTIGDVAQVRDTGIDRGVAYFVDGNPAVTVSVQRSASGDAIGMQQDVQAAVDALAPTLPQGVTAELVRARAEQISARLSLLLDNALMGLGLVLGLLFLFLNARTAIWVAAGIPAALLAAVAMMYAVGMTINMISLFALILTLGIIVDDAIVVGEHADYRARKLGEPPLIAAERAAGAMGAPVIASTLTTIIAFAGLVLIGGQFGSLVSDIPLTVILVLTASLIECFLILPNHMAHALAHHGKDRWYDRPSVVVNRWLDRFVAGVLRPLARLVLVARYPVLALVMVGFSWSTAALISGSVPWRFFDSPEQGSVSGNFAMLEGATRDDTLRVMGLVQDAVDRVAAEYEAEFGISPLTHVMTQVGGNAGRPLPGAETKDADLLGAVQMELIDPDFRPYSSFELVAALQEAMPTDPQLETISFRGGRSGPGGDAISVLMTGADAATLKAAAEALKARLAEAPEVSALEDSLDYDKDELALRLTPQGEALGFTTDGLARELRQRLGGIEAATWPEGTRTGAITVELAEDDRRADFLDRMQMRTASGAWVPLGDIVSVSTEAGFSVVRRENGERMIEVTGDISGDDPARAAAITADLQTRLLPDIAAQFGVTYDVTGLAQQERAFLSEALIGFALALTGIYMVLAWIFASWTRPLVVMSVIPFGLIGAVWGHAAWGLPLSLFSVVGLIGMSGIIINDSIVLISTIDEYRATRALRPAIVDAVADRFRPVLLTTATTVLGLAPLLYERSSQALFLKPTVVTLAYGLGFGMVLVLLVVPAVLVAGDDLARARRAFRRSLRAGPVRVVMRRAVIAAVAGLVLILGPVTVLPAMGLAAPGGWPGAGGALLAYLAMLAAIMAGATLAQVRRGRRAWA</sequence>
<dbReference type="Gene3D" id="1.20.1640.10">
    <property type="entry name" value="Multidrug efflux transporter AcrB transmembrane domain"/>
    <property type="match status" value="2"/>
</dbReference>
<dbReference type="EMBL" id="VDDC01000024">
    <property type="protein sequence ID" value="TNH38745.1"/>
    <property type="molecule type" value="Genomic_DNA"/>
</dbReference>
<proteinExistence type="predicted"/>
<dbReference type="InterPro" id="IPR027463">
    <property type="entry name" value="AcrB_DN_DC_subdom"/>
</dbReference>
<keyword evidence="1" id="KW-0812">Transmembrane</keyword>
<dbReference type="PANTHER" id="PTHR32063:SF33">
    <property type="entry name" value="RND SUPERFAMILY EFFLUX PUMP PERMEASE COMPONENT"/>
    <property type="match status" value="1"/>
</dbReference>
<evidence type="ECO:0000313" key="3">
    <source>
        <dbReference type="Proteomes" id="UP000304880"/>
    </source>
</evidence>
<dbReference type="GO" id="GO:0042910">
    <property type="term" value="F:xenobiotic transmembrane transporter activity"/>
    <property type="evidence" value="ECO:0007669"/>
    <property type="project" value="TreeGrafter"/>
</dbReference>
<feature type="transmembrane region" description="Helical" evidence="1">
    <location>
        <begin position="899"/>
        <end position="919"/>
    </location>
</feature>
<dbReference type="PRINTS" id="PR00702">
    <property type="entry name" value="ACRIFLAVINRP"/>
</dbReference>
<name>A0A5C4R4B0_9RHOB</name>
<dbReference type="InterPro" id="IPR001036">
    <property type="entry name" value="Acrflvin-R"/>
</dbReference>
<feature type="transmembrane region" description="Helical" evidence="1">
    <location>
        <begin position="529"/>
        <end position="551"/>
    </location>
</feature>
<dbReference type="Proteomes" id="UP000304880">
    <property type="component" value="Unassembled WGS sequence"/>
</dbReference>
<dbReference type="GO" id="GO:0005886">
    <property type="term" value="C:plasma membrane"/>
    <property type="evidence" value="ECO:0007669"/>
    <property type="project" value="TreeGrafter"/>
</dbReference>
<evidence type="ECO:0000256" key="1">
    <source>
        <dbReference type="SAM" id="Phobius"/>
    </source>
</evidence>
<dbReference type="Gene3D" id="3.30.70.1430">
    <property type="entry name" value="Multidrug efflux transporter AcrB pore domain"/>
    <property type="match status" value="2"/>
</dbReference>
<keyword evidence="1" id="KW-0472">Membrane</keyword>
<feature type="transmembrane region" description="Helical" evidence="1">
    <location>
        <begin position="356"/>
        <end position="376"/>
    </location>
</feature>
<feature type="transmembrane region" description="Helical" evidence="1">
    <location>
        <begin position="382"/>
        <end position="403"/>
    </location>
</feature>
<feature type="transmembrane region" description="Helical" evidence="1">
    <location>
        <begin position="970"/>
        <end position="989"/>
    </location>
</feature>
<feature type="transmembrane region" description="Helical" evidence="1">
    <location>
        <begin position="1009"/>
        <end position="1031"/>
    </location>
</feature>
<gene>
    <name evidence="2" type="ORF">FHD67_13455</name>
</gene>
<organism evidence="2 3">
    <name type="scientific">Paracoccus haeundaensis</name>
    <dbReference type="NCBI Taxonomy" id="225362"/>
    <lineage>
        <taxon>Bacteria</taxon>
        <taxon>Pseudomonadati</taxon>
        <taxon>Pseudomonadota</taxon>
        <taxon>Alphaproteobacteria</taxon>
        <taxon>Rhodobacterales</taxon>
        <taxon>Paracoccaceae</taxon>
        <taxon>Paracoccus</taxon>
    </lineage>
</organism>
<keyword evidence="1" id="KW-1133">Transmembrane helix</keyword>
<feature type="transmembrane region" description="Helical" evidence="1">
    <location>
        <begin position="328"/>
        <end position="349"/>
    </location>
</feature>
<dbReference type="RefSeq" id="WP_139598984.1">
    <property type="nucleotide sequence ID" value="NZ_VDDC01000024.1"/>
</dbReference>
<feature type="transmembrane region" description="Helical" evidence="1">
    <location>
        <begin position="873"/>
        <end position="892"/>
    </location>
</feature>
<dbReference type="PANTHER" id="PTHR32063">
    <property type="match status" value="1"/>
</dbReference>
<accession>A0A5C4R4B0</accession>
<feature type="transmembrane region" description="Helical" evidence="1">
    <location>
        <begin position="1089"/>
        <end position="1108"/>
    </location>
</feature>
<dbReference type="Pfam" id="PF00873">
    <property type="entry name" value="ACR_tran"/>
    <property type="match status" value="1"/>
</dbReference>
<dbReference type="Gene3D" id="3.30.2090.10">
    <property type="entry name" value="Multidrug efflux transporter AcrB TolC docking domain, DN and DC subdomains"/>
    <property type="match status" value="2"/>
</dbReference>
<feature type="transmembrane region" description="Helical" evidence="1">
    <location>
        <begin position="1052"/>
        <end position="1077"/>
    </location>
</feature>